<dbReference type="InterPro" id="IPR008271">
    <property type="entry name" value="Ser/Thr_kinase_AS"/>
</dbReference>
<dbReference type="SUPFAM" id="SSF56112">
    <property type="entry name" value="Protein kinase-like (PK-like)"/>
    <property type="match status" value="2"/>
</dbReference>
<evidence type="ECO:0000256" key="3">
    <source>
        <dbReference type="ARBA" id="ARBA00022679"/>
    </source>
</evidence>
<dbReference type="InterPro" id="IPR011009">
    <property type="entry name" value="Kinase-like_dom_sf"/>
</dbReference>
<dbReference type="PANTHER" id="PTHR47983">
    <property type="entry name" value="PTO-INTERACTING PROTEIN 1-LIKE"/>
    <property type="match status" value="1"/>
</dbReference>
<feature type="domain" description="Protein kinase" evidence="9">
    <location>
        <begin position="68"/>
        <end position="346"/>
    </location>
</feature>
<dbReference type="AlphaFoldDB" id="D7KC29"/>
<dbReference type="InterPro" id="IPR052101">
    <property type="entry name" value="Plant_StressResp_Kinase"/>
</dbReference>
<gene>
    <name evidence="10" type="ORF">ARALYDRAFT_681781</name>
</gene>
<dbReference type="PROSITE" id="PS00107">
    <property type="entry name" value="PROTEIN_KINASE_ATP"/>
    <property type="match status" value="1"/>
</dbReference>
<feature type="binding site" evidence="7">
    <location>
        <position position="97"/>
    </location>
    <ligand>
        <name>ATP</name>
        <dbReference type="ChEBI" id="CHEBI:30616"/>
    </ligand>
</feature>
<dbReference type="InterPro" id="IPR000719">
    <property type="entry name" value="Prot_kinase_dom"/>
</dbReference>
<proteinExistence type="predicted"/>
<dbReference type="Proteomes" id="UP000008694">
    <property type="component" value="Unassembled WGS sequence"/>
</dbReference>
<keyword evidence="3" id="KW-0808">Transferase</keyword>
<dbReference type="CDD" id="cd14066">
    <property type="entry name" value="STKc_IRAK"/>
    <property type="match status" value="1"/>
</dbReference>
<evidence type="ECO:0000256" key="2">
    <source>
        <dbReference type="ARBA" id="ARBA00022553"/>
    </source>
</evidence>
<dbReference type="PANTHER" id="PTHR47983:SF24">
    <property type="entry name" value="F11A17.22 PROTEIN-RELATED"/>
    <property type="match status" value="1"/>
</dbReference>
<dbReference type="SMART" id="SM00220">
    <property type="entry name" value="S_TKc"/>
    <property type="match status" value="2"/>
</dbReference>
<evidence type="ECO:0000256" key="8">
    <source>
        <dbReference type="SAM" id="MobiDB-lite"/>
    </source>
</evidence>
<sequence>MSCFGWCGSEDFRSAADTGPRPAHNPAGYNGGHYQRADPPMNQPVIPMQPISVPAIPVDELRDITDNYGPKALIGEGSYGRVFYGVLRSGGAAAIKKLDSSKQPDQEFLSQISMVSRLRHDNVTALLGYCVDGPLRVLAYEFAPKGSLHDTLHGKKGAKGALRGPVMTWQQRVKIAVGAARGLEYLHEKVSPQVIHRDIKSSNVLLFDDDVAKIGDFDLSDQAPDMAARLHSTRVLGTFGYHAPEYAMTGTLSSKSDVYSFGVVLLELLTGRKPVDHTLPRGQQSLVTWATPKLSEDKVKLCVDARLLGEYPPKAVGKLAAVAALCVQYEANFRPNMSIVGVMGCFCFGGHHQRADSSMNQPVIHMQPIAVPAIPVDELKDITDNFSSEVLIGEGSYDKLFYGVLKSGKEAAIKKLYPTKHSDQEFLSQVSMVSRVQHENVVALMGYCVDGPLRVLAYEYAPKGSLHDVLHGQNGVTGALQGPVLTWQQRVKIAVGVARGLEYLHKKVNPQVIHREIRSSNILLFDDDVAKIGEFYLYYQYQSPDMAARVHLSCLDRLLLRLLPFHCPEFTKTGILTTKSDVYTFGVVLLELLTGRKPFDNTLPRGQERLVTWATPKLSEDKVKQCVDARLLGEYPLKAVAKLAAVAALCVQYDPDLRPDMSIVVKTLQPLLNPPCSSPQTPVST</sequence>
<protein>
    <submittedName>
        <fullName evidence="10">Predicted protein</fullName>
    </submittedName>
</protein>
<dbReference type="FunFam" id="1.10.510.10:FF:000195">
    <property type="entry name" value="pto-interacting protein 1"/>
    <property type="match status" value="2"/>
</dbReference>
<keyword evidence="11" id="KW-1185">Reference proteome</keyword>
<dbReference type="eggNOG" id="KOG1187">
    <property type="taxonomic scope" value="Eukaryota"/>
</dbReference>
<evidence type="ECO:0000313" key="11">
    <source>
        <dbReference type="Proteomes" id="UP000008694"/>
    </source>
</evidence>
<dbReference type="PROSITE" id="PS00108">
    <property type="entry name" value="PROTEIN_KINASE_ST"/>
    <property type="match status" value="1"/>
</dbReference>
<evidence type="ECO:0000313" key="10">
    <source>
        <dbReference type="EMBL" id="EFH67677.1"/>
    </source>
</evidence>
<evidence type="ECO:0000256" key="5">
    <source>
        <dbReference type="ARBA" id="ARBA00022777"/>
    </source>
</evidence>
<dbReference type="InterPro" id="IPR001245">
    <property type="entry name" value="Ser-Thr/Tyr_kinase_cat_dom"/>
</dbReference>
<name>D7KC29_ARALL</name>
<organism evidence="11">
    <name type="scientific">Arabidopsis lyrata subsp. lyrata</name>
    <name type="common">Lyre-leaved rock-cress</name>
    <dbReference type="NCBI Taxonomy" id="81972"/>
    <lineage>
        <taxon>Eukaryota</taxon>
        <taxon>Viridiplantae</taxon>
        <taxon>Streptophyta</taxon>
        <taxon>Embryophyta</taxon>
        <taxon>Tracheophyta</taxon>
        <taxon>Spermatophyta</taxon>
        <taxon>Magnoliopsida</taxon>
        <taxon>eudicotyledons</taxon>
        <taxon>Gunneridae</taxon>
        <taxon>Pentapetalae</taxon>
        <taxon>rosids</taxon>
        <taxon>malvids</taxon>
        <taxon>Brassicales</taxon>
        <taxon>Brassicaceae</taxon>
        <taxon>Camelineae</taxon>
        <taxon>Arabidopsis</taxon>
    </lineage>
</organism>
<dbReference type="Pfam" id="PF07714">
    <property type="entry name" value="PK_Tyr_Ser-Thr"/>
    <property type="match status" value="2"/>
</dbReference>
<evidence type="ECO:0000256" key="6">
    <source>
        <dbReference type="ARBA" id="ARBA00022840"/>
    </source>
</evidence>
<dbReference type="Gene3D" id="1.10.510.10">
    <property type="entry name" value="Transferase(Phosphotransferase) domain 1"/>
    <property type="match status" value="2"/>
</dbReference>
<reference evidence="11" key="1">
    <citation type="journal article" date="2011" name="Nat. Genet.">
        <title>The Arabidopsis lyrata genome sequence and the basis of rapid genome size change.</title>
        <authorList>
            <person name="Hu T.T."/>
            <person name="Pattyn P."/>
            <person name="Bakker E.G."/>
            <person name="Cao J."/>
            <person name="Cheng J.-F."/>
            <person name="Clark R.M."/>
            <person name="Fahlgren N."/>
            <person name="Fawcett J.A."/>
            <person name="Grimwood J."/>
            <person name="Gundlach H."/>
            <person name="Haberer G."/>
            <person name="Hollister J.D."/>
            <person name="Ossowski S."/>
            <person name="Ottilar R.P."/>
            <person name="Salamov A.A."/>
            <person name="Schneeberger K."/>
            <person name="Spannagl M."/>
            <person name="Wang X."/>
            <person name="Yang L."/>
            <person name="Nasrallah M.E."/>
            <person name="Bergelson J."/>
            <person name="Carrington J.C."/>
            <person name="Gaut B.S."/>
            <person name="Schmutz J."/>
            <person name="Mayer K.F.X."/>
            <person name="Van de Peer Y."/>
            <person name="Grigoriev I.V."/>
            <person name="Nordborg M."/>
            <person name="Weigel D."/>
            <person name="Guo Y.-L."/>
        </authorList>
    </citation>
    <scope>NUCLEOTIDE SEQUENCE [LARGE SCALE GENOMIC DNA]</scope>
    <source>
        <strain evidence="11">cv. MN47</strain>
    </source>
</reference>
<keyword evidence="4 7" id="KW-0547">Nucleotide-binding</keyword>
<evidence type="ECO:0000256" key="4">
    <source>
        <dbReference type="ARBA" id="ARBA00022741"/>
    </source>
</evidence>
<keyword evidence="6 7" id="KW-0067">ATP-binding</keyword>
<keyword evidence="1" id="KW-0723">Serine/threonine-protein kinase</keyword>
<dbReference type="PROSITE" id="PS50011">
    <property type="entry name" value="PROTEIN_KINASE_DOM"/>
    <property type="match status" value="2"/>
</dbReference>
<evidence type="ECO:0000256" key="1">
    <source>
        <dbReference type="ARBA" id="ARBA00022527"/>
    </source>
</evidence>
<keyword evidence="5" id="KW-0418">Kinase</keyword>
<dbReference type="STRING" id="81972.D7KC29"/>
<dbReference type="EMBL" id="GL348713">
    <property type="protein sequence ID" value="EFH67677.1"/>
    <property type="molecule type" value="Genomic_DNA"/>
</dbReference>
<dbReference type="Gramene" id="Al_scaffold_0001_4104">
    <property type="protein sequence ID" value="Al_scaffold_0001_4104"/>
    <property type="gene ID" value="Al_scaffold_0001_4104"/>
</dbReference>
<feature type="domain" description="Protein kinase" evidence="9">
    <location>
        <begin position="386"/>
        <end position="672"/>
    </location>
</feature>
<dbReference type="GO" id="GO:0004674">
    <property type="term" value="F:protein serine/threonine kinase activity"/>
    <property type="evidence" value="ECO:0007669"/>
    <property type="project" value="UniProtKB-KW"/>
</dbReference>
<evidence type="ECO:0000256" key="7">
    <source>
        <dbReference type="PROSITE-ProRule" id="PRU10141"/>
    </source>
</evidence>
<dbReference type="HOGENOM" id="CLU_000288_137_3_1"/>
<feature type="region of interest" description="Disordered" evidence="8">
    <location>
        <begin position="14"/>
        <end position="42"/>
    </location>
</feature>
<keyword evidence="2" id="KW-0597">Phosphoprotein</keyword>
<evidence type="ECO:0000259" key="9">
    <source>
        <dbReference type="PROSITE" id="PS50011"/>
    </source>
</evidence>
<dbReference type="Gene3D" id="3.30.200.20">
    <property type="entry name" value="Phosphorylase Kinase, domain 1"/>
    <property type="match status" value="2"/>
</dbReference>
<dbReference type="InterPro" id="IPR017441">
    <property type="entry name" value="Protein_kinase_ATP_BS"/>
</dbReference>
<accession>D7KC29</accession>
<dbReference type="GO" id="GO:0005524">
    <property type="term" value="F:ATP binding"/>
    <property type="evidence" value="ECO:0007669"/>
    <property type="project" value="UniProtKB-UniRule"/>
</dbReference>